<evidence type="ECO:0000256" key="1">
    <source>
        <dbReference type="ARBA" id="ARBA00006640"/>
    </source>
</evidence>
<dbReference type="InterPro" id="IPR052837">
    <property type="entry name" value="Mitoribosomal_bS21"/>
</dbReference>
<dbReference type="InterPro" id="IPR001911">
    <property type="entry name" value="Ribosomal_bS21"/>
</dbReference>
<dbReference type="AlphaFoldDB" id="A0A6G1JZX3"/>
<dbReference type="EMBL" id="MU005778">
    <property type="protein sequence ID" value="KAF2705697.1"/>
    <property type="molecule type" value="Genomic_DNA"/>
</dbReference>
<dbReference type="Proteomes" id="UP000799428">
    <property type="component" value="Unassembled WGS sequence"/>
</dbReference>
<reference evidence="4" key="1">
    <citation type="journal article" date="2020" name="Stud. Mycol.">
        <title>101 Dothideomycetes genomes: a test case for predicting lifestyles and emergence of pathogens.</title>
        <authorList>
            <person name="Haridas S."/>
            <person name="Albert R."/>
            <person name="Binder M."/>
            <person name="Bloem J."/>
            <person name="Labutti K."/>
            <person name="Salamov A."/>
            <person name="Andreopoulos B."/>
            <person name="Baker S."/>
            <person name="Barry K."/>
            <person name="Bills G."/>
            <person name="Bluhm B."/>
            <person name="Cannon C."/>
            <person name="Castanera R."/>
            <person name="Culley D."/>
            <person name="Daum C."/>
            <person name="Ezra D."/>
            <person name="Gonzalez J."/>
            <person name="Henrissat B."/>
            <person name="Kuo A."/>
            <person name="Liang C."/>
            <person name="Lipzen A."/>
            <person name="Lutzoni F."/>
            <person name="Magnuson J."/>
            <person name="Mondo S."/>
            <person name="Nolan M."/>
            <person name="Ohm R."/>
            <person name="Pangilinan J."/>
            <person name="Park H.-J."/>
            <person name="Ramirez L."/>
            <person name="Alfaro M."/>
            <person name="Sun H."/>
            <person name="Tritt A."/>
            <person name="Yoshinaga Y."/>
            <person name="Zwiers L.-H."/>
            <person name="Turgeon B."/>
            <person name="Goodwin S."/>
            <person name="Spatafora J."/>
            <person name="Crous P."/>
            <person name="Grigoriev I."/>
        </authorList>
    </citation>
    <scope>NUCLEOTIDE SEQUENCE</scope>
    <source>
        <strain evidence="4">CBS 279.74</strain>
    </source>
</reference>
<comment type="similarity">
    <text evidence="1">Belongs to the bacterial ribosomal protein bS21 family.</text>
</comment>
<evidence type="ECO:0000313" key="5">
    <source>
        <dbReference type="Proteomes" id="UP000799428"/>
    </source>
</evidence>
<sequence>MGSRHLSTLLLRPSAPLTRIVTSRPSTTNFRCLRLPPAPSILPRSAHRHLNTTLHPQSTQAQLKEDPETLDAPATTDEDISAQIDSLMNRGGPSIRRTPIGNSGDEFAALRSTFGEDFLGRRSISRPQLDLSDMNLPEEPAEPVQAIAIPEEDKIYPRLNPAYGRTVNLDISKGRDIVRGISMLGSLVSRNKVRSDFMRQRYHERPGMKRKRLHSERWRARFKLGFHNVTKRVTELTRKGW</sequence>
<evidence type="ECO:0008006" key="6">
    <source>
        <dbReference type="Google" id="ProtNLM"/>
    </source>
</evidence>
<dbReference type="GO" id="GO:0005763">
    <property type="term" value="C:mitochondrial small ribosomal subunit"/>
    <property type="evidence" value="ECO:0007669"/>
    <property type="project" value="TreeGrafter"/>
</dbReference>
<keyword evidence="5" id="KW-1185">Reference proteome</keyword>
<proteinExistence type="inferred from homology"/>
<dbReference type="PANTHER" id="PTHR41237:SF1">
    <property type="entry name" value="SMALL RIBOSOMAL SUBUNIT PROTEIN BS21M"/>
    <property type="match status" value="1"/>
</dbReference>
<organism evidence="4 5">
    <name type="scientific">Pleomassaria siparia CBS 279.74</name>
    <dbReference type="NCBI Taxonomy" id="1314801"/>
    <lineage>
        <taxon>Eukaryota</taxon>
        <taxon>Fungi</taxon>
        <taxon>Dikarya</taxon>
        <taxon>Ascomycota</taxon>
        <taxon>Pezizomycotina</taxon>
        <taxon>Dothideomycetes</taxon>
        <taxon>Pleosporomycetidae</taxon>
        <taxon>Pleosporales</taxon>
        <taxon>Pleomassariaceae</taxon>
        <taxon>Pleomassaria</taxon>
    </lineage>
</organism>
<dbReference type="PANTHER" id="PTHR41237">
    <property type="entry name" value="37S RIBOSOMAL PROTEIN MRP21, MITOCHONDRIAL"/>
    <property type="match status" value="1"/>
</dbReference>
<keyword evidence="2" id="KW-0689">Ribosomal protein</keyword>
<keyword evidence="3" id="KW-0687">Ribonucleoprotein</keyword>
<name>A0A6G1JZX3_9PLEO</name>
<evidence type="ECO:0000256" key="2">
    <source>
        <dbReference type="ARBA" id="ARBA00022980"/>
    </source>
</evidence>
<evidence type="ECO:0000313" key="4">
    <source>
        <dbReference type="EMBL" id="KAF2705697.1"/>
    </source>
</evidence>
<dbReference type="OrthoDB" id="2501249at2759"/>
<dbReference type="GO" id="GO:0003735">
    <property type="term" value="F:structural constituent of ribosome"/>
    <property type="evidence" value="ECO:0007669"/>
    <property type="project" value="InterPro"/>
</dbReference>
<dbReference type="GO" id="GO:0070124">
    <property type="term" value="P:mitochondrial translational initiation"/>
    <property type="evidence" value="ECO:0007669"/>
    <property type="project" value="TreeGrafter"/>
</dbReference>
<evidence type="ECO:0000256" key="3">
    <source>
        <dbReference type="ARBA" id="ARBA00023274"/>
    </source>
</evidence>
<accession>A0A6G1JZX3</accession>
<protein>
    <recommendedName>
        <fullName evidence="6">Ribosomal protein S21</fullName>
    </recommendedName>
</protein>
<gene>
    <name evidence="4" type="ORF">K504DRAFT_506089</name>
</gene>
<dbReference type="Pfam" id="PF01165">
    <property type="entry name" value="Ribosomal_S21"/>
    <property type="match status" value="1"/>
</dbReference>